<gene>
    <name evidence="1" type="ORF">S01H4_42428</name>
</gene>
<proteinExistence type="predicted"/>
<comment type="caution">
    <text evidence="1">The sequence shown here is derived from an EMBL/GenBank/DDBJ whole genome shotgun (WGS) entry which is preliminary data.</text>
</comment>
<evidence type="ECO:0000313" key="1">
    <source>
        <dbReference type="EMBL" id="GAG91276.1"/>
    </source>
</evidence>
<dbReference type="EMBL" id="BART01023296">
    <property type="protein sequence ID" value="GAG91276.1"/>
    <property type="molecule type" value="Genomic_DNA"/>
</dbReference>
<protein>
    <submittedName>
        <fullName evidence="1">Uncharacterized protein</fullName>
    </submittedName>
</protein>
<accession>X1D446</accession>
<reference evidence="1" key="1">
    <citation type="journal article" date="2014" name="Front. Microbiol.">
        <title>High frequency of phylogenetically diverse reductive dehalogenase-homologous genes in deep subseafloor sedimentary metagenomes.</title>
        <authorList>
            <person name="Kawai M."/>
            <person name="Futagami T."/>
            <person name="Toyoda A."/>
            <person name="Takaki Y."/>
            <person name="Nishi S."/>
            <person name="Hori S."/>
            <person name="Arai W."/>
            <person name="Tsubouchi T."/>
            <person name="Morono Y."/>
            <person name="Uchiyama I."/>
            <person name="Ito T."/>
            <person name="Fujiyama A."/>
            <person name="Inagaki F."/>
            <person name="Takami H."/>
        </authorList>
    </citation>
    <scope>NUCLEOTIDE SEQUENCE</scope>
    <source>
        <strain evidence="1">Expedition CK06-06</strain>
    </source>
</reference>
<feature type="non-terminal residue" evidence="1">
    <location>
        <position position="1"/>
    </location>
</feature>
<dbReference type="AlphaFoldDB" id="X1D446"/>
<organism evidence="1">
    <name type="scientific">marine sediment metagenome</name>
    <dbReference type="NCBI Taxonomy" id="412755"/>
    <lineage>
        <taxon>unclassified sequences</taxon>
        <taxon>metagenomes</taxon>
        <taxon>ecological metagenomes</taxon>
    </lineage>
</organism>
<sequence length="51" mass="5658">LNNGFVIASSNQSIIKSINNLDKIKDKKLKLQFIDGSAIITIKDISLIKNE</sequence>
<name>X1D446_9ZZZZ</name>